<reference evidence="1" key="1">
    <citation type="submission" date="2018-11" db="EMBL/GenBank/DDBJ databases">
        <authorList>
            <consortium name="Pathogen Informatics"/>
        </authorList>
    </citation>
    <scope>NUCLEOTIDE SEQUENCE</scope>
</reference>
<sequence>MQVGSNLARGLCSLSPSPLDISPSDHSPTLCLPLRLTDASCSSLPPFLVPFFTSPPVSAIICILCHFGSPFLSPSLLIHS</sequence>
<dbReference type="Proteomes" id="UP000784294">
    <property type="component" value="Unassembled WGS sequence"/>
</dbReference>
<name>A0A3S5B7I0_9PLAT</name>
<gene>
    <name evidence="1" type="ORF">PXEA_LOCUS35828</name>
</gene>
<evidence type="ECO:0000313" key="1">
    <source>
        <dbReference type="EMBL" id="VEL42388.1"/>
    </source>
</evidence>
<dbReference type="EMBL" id="CAAALY010274154">
    <property type="protein sequence ID" value="VEL42388.1"/>
    <property type="molecule type" value="Genomic_DNA"/>
</dbReference>
<proteinExistence type="predicted"/>
<evidence type="ECO:0000313" key="2">
    <source>
        <dbReference type="Proteomes" id="UP000784294"/>
    </source>
</evidence>
<comment type="caution">
    <text evidence="1">The sequence shown here is derived from an EMBL/GenBank/DDBJ whole genome shotgun (WGS) entry which is preliminary data.</text>
</comment>
<organism evidence="1 2">
    <name type="scientific">Protopolystoma xenopodis</name>
    <dbReference type="NCBI Taxonomy" id="117903"/>
    <lineage>
        <taxon>Eukaryota</taxon>
        <taxon>Metazoa</taxon>
        <taxon>Spiralia</taxon>
        <taxon>Lophotrochozoa</taxon>
        <taxon>Platyhelminthes</taxon>
        <taxon>Monogenea</taxon>
        <taxon>Polyopisthocotylea</taxon>
        <taxon>Polystomatidea</taxon>
        <taxon>Polystomatidae</taxon>
        <taxon>Protopolystoma</taxon>
    </lineage>
</organism>
<keyword evidence="2" id="KW-1185">Reference proteome</keyword>
<dbReference type="AlphaFoldDB" id="A0A3S5B7I0"/>
<protein>
    <submittedName>
        <fullName evidence="1">Uncharacterized protein</fullName>
    </submittedName>
</protein>
<accession>A0A3S5B7I0</accession>